<comment type="caution">
    <text evidence="1">The sequence shown here is derived from an EMBL/GenBank/DDBJ whole genome shotgun (WGS) entry which is preliminary data.</text>
</comment>
<evidence type="ECO:0000313" key="1">
    <source>
        <dbReference type="EMBL" id="KAJ8721910.1"/>
    </source>
</evidence>
<accession>A0ACC2QPI7</accession>
<organism evidence="1 2">
    <name type="scientific">Mythimna loreyi</name>
    <dbReference type="NCBI Taxonomy" id="667449"/>
    <lineage>
        <taxon>Eukaryota</taxon>
        <taxon>Metazoa</taxon>
        <taxon>Ecdysozoa</taxon>
        <taxon>Arthropoda</taxon>
        <taxon>Hexapoda</taxon>
        <taxon>Insecta</taxon>
        <taxon>Pterygota</taxon>
        <taxon>Neoptera</taxon>
        <taxon>Endopterygota</taxon>
        <taxon>Lepidoptera</taxon>
        <taxon>Glossata</taxon>
        <taxon>Ditrysia</taxon>
        <taxon>Noctuoidea</taxon>
        <taxon>Noctuidae</taxon>
        <taxon>Noctuinae</taxon>
        <taxon>Hadenini</taxon>
        <taxon>Mythimna</taxon>
    </lineage>
</organism>
<dbReference type="Proteomes" id="UP001231649">
    <property type="component" value="Chromosome 16"/>
</dbReference>
<evidence type="ECO:0000313" key="2">
    <source>
        <dbReference type="Proteomes" id="UP001231649"/>
    </source>
</evidence>
<sequence>MTAFENLSSSQKTRASLHRDVRTIGTETCHFLGLEITKPALEIVAELVYKKMSVYGADLEAFAKHAKRSTINAEDVKLLVRRWPSLKTHLNIVTPSPKEKRRKTASKVQETPASKQKEPEASTSNRMESEASTSKFMESEASTSKEKESVIPTYRQKEVEEANQKETDKQSGKAEMDSIMDIDDMIDLTFD</sequence>
<reference evidence="1" key="1">
    <citation type="submission" date="2023-03" db="EMBL/GenBank/DDBJ databases">
        <title>Chromosome-level genomes of two armyworms, Mythimna separata and Mythimna loreyi, provide insights into the biosynthesis and reception of sex pheromones.</title>
        <authorList>
            <person name="Zhao H."/>
        </authorList>
    </citation>
    <scope>NUCLEOTIDE SEQUENCE</scope>
    <source>
        <strain evidence="1">BeijingLab</strain>
    </source>
</reference>
<protein>
    <submittedName>
        <fullName evidence="1">Uncharacterized protein</fullName>
    </submittedName>
</protein>
<keyword evidence="2" id="KW-1185">Reference proteome</keyword>
<dbReference type="EMBL" id="CM056792">
    <property type="protein sequence ID" value="KAJ8721910.1"/>
    <property type="molecule type" value="Genomic_DNA"/>
</dbReference>
<gene>
    <name evidence="1" type="ORF">PYW08_004312</name>
</gene>
<name>A0ACC2QPI7_9NEOP</name>
<proteinExistence type="predicted"/>